<feature type="compositionally biased region" description="Basic and acidic residues" evidence="1">
    <location>
        <begin position="39"/>
        <end position="50"/>
    </location>
</feature>
<dbReference type="Proteomes" id="UP000484875">
    <property type="component" value="Unassembled WGS sequence"/>
</dbReference>
<feature type="region of interest" description="Disordered" evidence="1">
    <location>
        <begin position="1"/>
        <end position="53"/>
    </location>
</feature>
<keyword evidence="3" id="KW-1185">Reference proteome</keyword>
<gene>
    <name evidence="2" type="ORF">GTP81_08600</name>
</gene>
<evidence type="ECO:0000313" key="3">
    <source>
        <dbReference type="Proteomes" id="UP000484875"/>
    </source>
</evidence>
<sequence>MTGSTVYTTAVASATESGRQVEQGTARCQLKIAGKRKQRDPEAELADKPQSKVTKTSTIFRVCEATSAGPQPPLTDMPGATIHLRSGQSAIAVMEGGEARAVFAEEVTVCEVQLLTLAGAPDAAFEVIEEN</sequence>
<dbReference type="EMBL" id="WWCV01000011">
    <property type="protein sequence ID" value="MYN16810.1"/>
    <property type="molecule type" value="Genomic_DNA"/>
</dbReference>
<evidence type="ECO:0000256" key="1">
    <source>
        <dbReference type="SAM" id="MobiDB-lite"/>
    </source>
</evidence>
<dbReference type="RefSeq" id="WP_161089487.1">
    <property type="nucleotide sequence ID" value="NZ_WWCV01000011.1"/>
</dbReference>
<accession>A0A845HDC1</accession>
<reference evidence="2 3" key="1">
    <citation type="submission" date="2019-12" db="EMBL/GenBank/DDBJ databases">
        <title>Novel species isolated from a subtropical stream in China.</title>
        <authorList>
            <person name="Lu H."/>
        </authorList>
    </citation>
    <scope>NUCLEOTIDE SEQUENCE [LARGE SCALE GENOMIC DNA]</scope>
    <source>
        <strain evidence="2 3">FT107W</strain>
    </source>
</reference>
<comment type="caution">
    <text evidence="2">The sequence shown here is derived from an EMBL/GenBank/DDBJ whole genome shotgun (WGS) entry which is preliminary data.</text>
</comment>
<name>A0A845HDC1_9BURK</name>
<dbReference type="AlphaFoldDB" id="A0A845HDC1"/>
<proteinExistence type="predicted"/>
<organism evidence="2 3">
    <name type="scientific">Duganella vulcania</name>
    <dbReference type="NCBI Taxonomy" id="2692166"/>
    <lineage>
        <taxon>Bacteria</taxon>
        <taxon>Pseudomonadati</taxon>
        <taxon>Pseudomonadota</taxon>
        <taxon>Betaproteobacteria</taxon>
        <taxon>Burkholderiales</taxon>
        <taxon>Oxalobacteraceae</taxon>
        <taxon>Telluria group</taxon>
        <taxon>Duganella</taxon>
    </lineage>
</organism>
<protein>
    <submittedName>
        <fullName evidence="2">Uncharacterized protein</fullName>
    </submittedName>
</protein>
<feature type="compositionally biased region" description="Low complexity" evidence="1">
    <location>
        <begin position="1"/>
        <end position="17"/>
    </location>
</feature>
<evidence type="ECO:0000313" key="2">
    <source>
        <dbReference type="EMBL" id="MYN16810.1"/>
    </source>
</evidence>